<feature type="binding site" evidence="1">
    <location>
        <position position="84"/>
    </location>
    <ligand>
        <name>Ni(2+)</name>
        <dbReference type="ChEBI" id="CHEBI:49786"/>
    </ligand>
</feature>
<dbReference type="InterPro" id="IPR036390">
    <property type="entry name" value="WH_DNA-bd_sf"/>
</dbReference>
<dbReference type="PIRSF" id="PIRSF037847">
    <property type="entry name" value="NiaR"/>
    <property type="match status" value="1"/>
</dbReference>
<dbReference type="Pfam" id="PF08279">
    <property type="entry name" value="HTH_11"/>
    <property type="match status" value="1"/>
</dbReference>
<comment type="caution">
    <text evidence="4">The sequence shown here is derived from an EMBL/GenBank/DDBJ whole genome shotgun (WGS) entry which is preliminary data.</text>
</comment>
<evidence type="ECO:0000259" key="2">
    <source>
        <dbReference type="Pfam" id="PF02829"/>
    </source>
</evidence>
<dbReference type="InterPro" id="IPR013196">
    <property type="entry name" value="HTH_11"/>
</dbReference>
<dbReference type="PANTHER" id="PTHR40068">
    <property type="entry name" value="TRANSCRIPTION REPRESSOR NIAR-RELATED"/>
    <property type="match status" value="1"/>
</dbReference>
<organism evidence="4 5">
    <name type="scientific">Clostridium niameyense</name>
    <dbReference type="NCBI Taxonomy" id="1622073"/>
    <lineage>
        <taxon>Bacteria</taxon>
        <taxon>Bacillati</taxon>
        <taxon>Bacillota</taxon>
        <taxon>Clostridia</taxon>
        <taxon>Eubacteriales</taxon>
        <taxon>Clostridiaceae</taxon>
        <taxon>Clostridium</taxon>
    </lineage>
</organism>
<dbReference type="Gene3D" id="1.10.10.10">
    <property type="entry name" value="Winged helix-like DNA-binding domain superfamily/Winged helix DNA-binding domain"/>
    <property type="match status" value="1"/>
</dbReference>
<reference evidence="4 5" key="1">
    <citation type="submission" date="2019-04" db="EMBL/GenBank/DDBJ databases">
        <title>Genome sequencing of Clostridium botulinum Groups I-IV and Clostridium butyricum.</title>
        <authorList>
            <person name="Brunt J."/>
            <person name="Van Vliet A.H.M."/>
            <person name="Stringer S.C."/>
            <person name="Carter A.T."/>
            <person name="Peck M.W."/>
        </authorList>
    </citation>
    <scope>NUCLEOTIDE SEQUENCE [LARGE SCALE GENOMIC DNA]</scope>
    <source>
        <strain evidence="4 5">IFR 18/094</strain>
    </source>
</reference>
<feature type="binding site" evidence="1">
    <location>
        <position position="143"/>
    </location>
    <ligand>
        <name>Ni(2+)</name>
        <dbReference type="ChEBI" id="CHEBI:49786"/>
    </ligand>
</feature>
<dbReference type="InterPro" id="IPR026043">
    <property type="entry name" value="NadR"/>
</dbReference>
<feature type="domain" description="3H" evidence="2">
    <location>
        <begin position="72"/>
        <end position="168"/>
    </location>
</feature>
<dbReference type="PANTHER" id="PTHR40068:SF1">
    <property type="entry name" value="TRANSCRIPTION REPRESSOR NIAR-RELATED"/>
    <property type="match status" value="1"/>
</dbReference>
<dbReference type="SUPFAM" id="SSF75500">
    <property type="entry name" value="Putative transcriptional regulator TM1602, C-terminal domain"/>
    <property type="match status" value="1"/>
</dbReference>
<gene>
    <name evidence="4" type="ORF">FDF74_12610</name>
</gene>
<sequence>MNSIERRKFIESILYKSNKPIKGSIIGEKLGVTRQVIVKDIAILRAEGKEIIATPEGYLTTKNNNHLISKVIAVNHNSENMQDELETIVKFGAIVKDVIIDHSVYGEIKAMLMIKSLYDIDNFIKKINKNKAEPLLILTGGLHLHTILAERQDIIDNVKKELQNKNYLINGE</sequence>
<dbReference type="RefSeq" id="WP_050606210.1">
    <property type="nucleotide sequence ID" value="NZ_CABKUB010000003.1"/>
</dbReference>
<name>A0A6M0RCL5_9CLOT</name>
<dbReference type="InterPro" id="IPR035922">
    <property type="entry name" value="3H_dom_sf"/>
</dbReference>
<accession>A0A6M0RCL5</accession>
<protein>
    <submittedName>
        <fullName evidence="4">Transcription repressor NadR</fullName>
    </submittedName>
</protein>
<dbReference type="AlphaFoldDB" id="A0A6M0RCL5"/>
<keyword evidence="1" id="KW-0479">Metal-binding</keyword>
<dbReference type="OrthoDB" id="9792661at2"/>
<dbReference type="Gene3D" id="3.30.1340.20">
    <property type="entry name" value="3H domain"/>
    <property type="match status" value="1"/>
</dbReference>
<proteinExistence type="predicted"/>
<dbReference type="InterPro" id="IPR036388">
    <property type="entry name" value="WH-like_DNA-bd_sf"/>
</dbReference>
<keyword evidence="1" id="KW-0533">Nickel</keyword>
<evidence type="ECO:0000313" key="5">
    <source>
        <dbReference type="Proteomes" id="UP000473885"/>
    </source>
</evidence>
<evidence type="ECO:0000256" key="1">
    <source>
        <dbReference type="PIRSR" id="PIRSR037847-1"/>
    </source>
</evidence>
<evidence type="ECO:0000313" key="4">
    <source>
        <dbReference type="EMBL" id="NEZ48016.1"/>
    </source>
</evidence>
<dbReference type="SUPFAM" id="SSF46785">
    <property type="entry name" value="Winged helix' DNA-binding domain"/>
    <property type="match status" value="1"/>
</dbReference>
<dbReference type="InterPro" id="IPR004173">
    <property type="entry name" value="3H_domain"/>
</dbReference>
<dbReference type="EMBL" id="SXDP01000020">
    <property type="protein sequence ID" value="NEZ48016.1"/>
    <property type="molecule type" value="Genomic_DNA"/>
</dbReference>
<dbReference type="GO" id="GO:0046872">
    <property type="term" value="F:metal ion binding"/>
    <property type="evidence" value="ECO:0007669"/>
    <property type="project" value="UniProtKB-KW"/>
</dbReference>
<evidence type="ECO:0000259" key="3">
    <source>
        <dbReference type="Pfam" id="PF08279"/>
    </source>
</evidence>
<dbReference type="Pfam" id="PF02829">
    <property type="entry name" value="3H"/>
    <property type="match status" value="1"/>
</dbReference>
<feature type="binding site" evidence="1">
    <location>
        <position position="76"/>
    </location>
    <ligand>
        <name>Ni(2+)</name>
        <dbReference type="ChEBI" id="CHEBI:49786"/>
    </ligand>
</feature>
<feature type="domain" description="Helix-turn-helix type 11" evidence="3">
    <location>
        <begin position="6"/>
        <end position="58"/>
    </location>
</feature>
<dbReference type="Proteomes" id="UP000473885">
    <property type="component" value="Unassembled WGS sequence"/>
</dbReference>
<keyword evidence="5" id="KW-1185">Reference proteome</keyword>
<feature type="binding site" evidence="1">
    <location>
        <position position="145"/>
    </location>
    <ligand>
        <name>Ni(2+)</name>
        <dbReference type="ChEBI" id="CHEBI:49786"/>
    </ligand>
</feature>